<dbReference type="Proteomes" id="UP000078148">
    <property type="component" value="Chromosome"/>
</dbReference>
<reference evidence="1 2" key="2">
    <citation type="journal article" date="2016" name="Int. J. Syst. Evol. Microbiol.">
        <title>Paenibacillus bovis sp. nov., isolated from raw yak (Bos grunniens) milk.</title>
        <authorList>
            <person name="Gao C."/>
            <person name="Han J."/>
            <person name="Liu Z."/>
            <person name="Xu X."/>
            <person name="Hang F."/>
            <person name="Wu Z."/>
        </authorList>
    </citation>
    <scope>NUCLEOTIDE SEQUENCE [LARGE SCALE GENOMIC DNA]</scope>
    <source>
        <strain evidence="1 2">BD3526</strain>
    </source>
</reference>
<evidence type="ECO:0000313" key="2">
    <source>
        <dbReference type="Proteomes" id="UP000078148"/>
    </source>
</evidence>
<dbReference type="KEGG" id="pbv:AR543_21490"/>
<proteinExistence type="predicted"/>
<reference evidence="2" key="1">
    <citation type="submission" date="2015-10" db="EMBL/GenBank/DDBJ databases">
        <title>Genome of Paenibacillus bovis sp. nov.</title>
        <authorList>
            <person name="Wu Z."/>
            <person name="Gao C."/>
            <person name="Liu Z."/>
            <person name="Zheng H."/>
        </authorList>
    </citation>
    <scope>NUCLEOTIDE SEQUENCE [LARGE SCALE GENOMIC DNA]</scope>
    <source>
        <strain evidence="2">BD3526</strain>
    </source>
</reference>
<organism evidence="1 2">
    <name type="scientific">Paenibacillus bovis</name>
    <dbReference type="NCBI Taxonomy" id="1616788"/>
    <lineage>
        <taxon>Bacteria</taxon>
        <taxon>Bacillati</taxon>
        <taxon>Bacillota</taxon>
        <taxon>Bacilli</taxon>
        <taxon>Bacillales</taxon>
        <taxon>Paenibacillaceae</taxon>
        <taxon>Paenibacillus</taxon>
    </lineage>
</organism>
<dbReference type="STRING" id="1616788.AR543_21490"/>
<keyword evidence="2" id="KW-1185">Reference proteome</keyword>
<gene>
    <name evidence="1" type="ORF">AR543_21490</name>
</gene>
<dbReference type="EMBL" id="CP013023">
    <property type="protein sequence ID" value="ANF98313.1"/>
    <property type="molecule type" value="Genomic_DNA"/>
</dbReference>
<name>A0A172ZL98_9BACL</name>
<dbReference type="RefSeq" id="WP_060536383.1">
    <property type="nucleotide sequence ID" value="NZ_CP013023.1"/>
</dbReference>
<dbReference type="AlphaFoldDB" id="A0A172ZL98"/>
<accession>A0A172ZL98</accession>
<evidence type="ECO:0000313" key="1">
    <source>
        <dbReference type="EMBL" id="ANF98313.1"/>
    </source>
</evidence>
<sequence length="117" mass="13651">MEKISIQQLMKLYLDTMDKCGVYLLNESDQVIAHHIFEEFDTGVISFLHINSLQALYDAGWITNEVVCKSSALRTLVMELQQGKEWNIYAVRHSPSWRKVLELADEIKKDNTWDTFI</sequence>
<protein>
    <submittedName>
        <fullName evidence="1">Uncharacterized protein</fullName>
    </submittedName>
</protein>
<dbReference type="OrthoDB" id="2618242at2"/>